<evidence type="ECO:0000313" key="1">
    <source>
        <dbReference type="EMBL" id="JAH52657.1"/>
    </source>
</evidence>
<dbReference type="AlphaFoldDB" id="A0A0E9TGQ9"/>
<name>A0A0E9TGQ9_ANGAN</name>
<dbReference type="EMBL" id="GBXM01055920">
    <property type="protein sequence ID" value="JAH52657.1"/>
    <property type="molecule type" value="Transcribed_RNA"/>
</dbReference>
<sequence length="49" mass="5267">MHHPYALGTDGQFHLRAVLAHFAFAPDLADRHVGAALSFGLDGRGIPEI</sequence>
<organism evidence="1">
    <name type="scientific">Anguilla anguilla</name>
    <name type="common">European freshwater eel</name>
    <name type="synonym">Muraena anguilla</name>
    <dbReference type="NCBI Taxonomy" id="7936"/>
    <lineage>
        <taxon>Eukaryota</taxon>
        <taxon>Metazoa</taxon>
        <taxon>Chordata</taxon>
        <taxon>Craniata</taxon>
        <taxon>Vertebrata</taxon>
        <taxon>Euteleostomi</taxon>
        <taxon>Actinopterygii</taxon>
        <taxon>Neopterygii</taxon>
        <taxon>Teleostei</taxon>
        <taxon>Anguilliformes</taxon>
        <taxon>Anguillidae</taxon>
        <taxon>Anguilla</taxon>
    </lineage>
</organism>
<reference evidence="1" key="2">
    <citation type="journal article" date="2015" name="Fish Shellfish Immunol.">
        <title>Early steps in the European eel (Anguilla anguilla)-Vibrio vulnificus interaction in the gills: Role of the RtxA13 toxin.</title>
        <authorList>
            <person name="Callol A."/>
            <person name="Pajuelo D."/>
            <person name="Ebbesson L."/>
            <person name="Teles M."/>
            <person name="MacKenzie S."/>
            <person name="Amaro C."/>
        </authorList>
    </citation>
    <scope>NUCLEOTIDE SEQUENCE</scope>
</reference>
<protein>
    <submittedName>
        <fullName evidence="1">Uncharacterized protein</fullName>
    </submittedName>
</protein>
<accession>A0A0E9TGQ9</accession>
<proteinExistence type="predicted"/>
<reference evidence="1" key="1">
    <citation type="submission" date="2014-11" db="EMBL/GenBank/DDBJ databases">
        <authorList>
            <person name="Amaro Gonzalez C."/>
        </authorList>
    </citation>
    <scope>NUCLEOTIDE SEQUENCE</scope>
</reference>